<evidence type="ECO:0000313" key="1">
    <source>
        <dbReference type="EMBL" id="AAU38603.1"/>
    </source>
</evidence>
<dbReference type="KEGG" id="msu:MS1996"/>
<protein>
    <submittedName>
        <fullName evidence="1">Uncharacterized protein</fullName>
    </submittedName>
</protein>
<dbReference type="AlphaFoldDB" id="Q65R07"/>
<dbReference type="Proteomes" id="UP000000607">
    <property type="component" value="Chromosome"/>
</dbReference>
<dbReference type="EMBL" id="AE016827">
    <property type="protein sequence ID" value="AAU38603.1"/>
    <property type="molecule type" value="Genomic_DNA"/>
</dbReference>
<name>Q65R07_MANSM</name>
<keyword evidence="2" id="KW-1185">Reference proteome</keyword>
<accession>Q65R07</accession>
<organism evidence="1 2">
    <name type="scientific">Mannheimia succiniciproducens (strain KCTC 0769BP / MBEL55E)</name>
    <dbReference type="NCBI Taxonomy" id="221988"/>
    <lineage>
        <taxon>Bacteria</taxon>
        <taxon>Pseudomonadati</taxon>
        <taxon>Pseudomonadota</taxon>
        <taxon>Gammaproteobacteria</taxon>
        <taxon>Pasteurellales</taxon>
        <taxon>Pasteurellaceae</taxon>
        <taxon>Basfia</taxon>
    </lineage>
</organism>
<dbReference type="HOGENOM" id="CLU_3235740_0_0_6"/>
<sequence length="43" mass="4985">MIFHLVNETFCIDVQKSEKNTALWVTKVAKCGRFLRIFIGLLT</sequence>
<evidence type="ECO:0000313" key="2">
    <source>
        <dbReference type="Proteomes" id="UP000000607"/>
    </source>
</evidence>
<reference evidence="1 2" key="1">
    <citation type="journal article" date="2004" name="Nat. Biotechnol.">
        <title>The genome sequence of the capnophilic rumen bacterium Mannheimia succiniciproducens.</title>
        <authorList>
            <person name="Hong S.H."/>
            <person name="Kim J.S."/>
            <person name="Lee S.Y."/>
            <person name="In Y.H."/>
            <person name="Choi S.S."/>
            <person name="Rih J.-K."/>
            <person name="Kim C.H."/>
            <person name="Jeong H."/>
            <person name="Hur C.G."/>
            <person name="Kim J.J."/>
        </authorList>
    </citation>
    <scope>NUCLEOTIDE SEQUENCE [LARGE SCALE GENOMIC DNA]</scope>
    <source>
        <strain evidence="2">KCTC 0769BP / MBEL55E</strain>
    </source>
</reference>
<gene>
    <name evidence="1" type="ordered locus">MS1996</name>
</gene>
<proteinExistence type="predicted"/>